<dbReference type="EMBL" id="VICG01000001">
    <property type="protein sequence ID" value="KAA8576007.1"/>
    <property type="molecule type" value="Genomic_DNA"/>
</dbReference>
<proteinExistence type="predicted"/>
<comment type="caution">
    <text evidence="2">The sequence shown here is derived from an EMBL/GenBank/DDBJ whole genome shotgun (WGS) entry which is preliminary data.</text>
</comment>
<reference evidence="2 3" key="1">
    <citation type="submission" date="2019-06" db="EMBL/GenBank/DDBJ databases">
        <title>Genome Sequence of the Brown Rot Fungal Pathogen Monilinia fructicola.</title>
        <authorList>
            <person name="De Miccolis Angelini R.M."/>
            <person name="Landi L."/>
            <person name="Abate D."/>
            <person name="Pollastro S."/>
            <person name="Romanazzi G."/>
            <person name="Faretra F."/>
        </authorList>
    </citation>
    <scope>NUCLEOTIDE SEQUENCE [LARGE SCALE GENOMIC DNA]</scope>
    <source>
        <strain evidence="2 3">Mfrc123</strain>
    </source>
</reference>
<protein>
    <submittedName>
        <fullName evidence="2">Uncharacterized protein</fullName>
    </submittedName>
</protein>
<feature type="region of interest" description="Disordered" evidence="1">
    <location>
        <begin position="629"/>
        <end position="756"/>
    </location>
</feature>
<keyword evidence="3" id="KW-1185">Reference proteome</keyword>
<organism evidence="2 3">
    <name type="scientific">Monilinia fructicola</name>
    <name type="common">Brown rot fungus</name>
    <name type="synonym">Ciboria fructicola</name>
    <dbReference type="NCBI Taxonomy" id="38448"/>
    <lineage>
        <taxon>Eukaryota</taxon>
        <taxon>Fungi</taxon>
        <taxon>Dikarya</taxon>
        <taxon>Ascomycota</taxon>
        <taxon>Pezizomycotina</taxon>
        <taxon>Leotiomycetes</taxon>
        <taxon>Helotiales</taxon>
        <taxon>Sclerotiniaceae</taxon>
        <taxon>Monilinia</taxon>
    </lineage>
</organism>
<evidence type="ECO:0000313" key="2">
    <source>
        <dbReference type="EMBL" id="KAA8576007.1"/>
    </source>
</evidence>
<feature type="compositionally biased region" description="Basic and acidic residues" evidence="1">
    <location>
        <begin position="692"/>
        <end position="719"/>
    </location>
</feature>
<evidence type="ECO:0000256" key="1">
    <source>
        <dbReference type="SAM" id="MobiDB-lite"/>
    </source>
</evidence>
<feature type="compositionally biased region" description="Basic and acidic residues" evidence="1">
    <location>
        <begin position="639"/>
        <end position="671"/>
    </location>
</feature>
<sequence length="756" mass="82959">MPPKSPRESVKKPAYEPAPSIEKDSAALAARNRPIKIEFSNIARANLLPLLGAGIHAVSTESSGLLCGLYGLIYSYCAARDLAAPEGKPVPLADNPTAKELIAFRKAPEFWEEALAYVGNPSIGITLAYVDDQGVALSKAEIIRQVTTYIPDNPNNYEVPVLHVLLSHLNRKYGTHYVLGHIAQGFNVQWDVKQKKWDTDFQQPTRDQDAGIGKEPVLWLYNDNSESIDLSLHQIEGTPELAGHWMGLSTLHRDLDRYLIELTNDWFGDAVDAYLAKGVWIVTTDIEGYQVDLEDHQDPRELQLHAGCFITEPKVDPPRDAKGIPVKDAPEVEWVAPGDAPVGYMWAQSGPLVNGAELPGKIGIVPLQRVKRIEKDCLRKAHDAAGATATNIVKKAAVSKEDDGEWTEFVIHRTIEPTSKVNRKYANPNNADKKFVGGFTFEDGEFLLDTQEPLKDLYPRMIKMDGTSGRVKPRNLQALENAWGISNRIPVEPSGLKKSSAALQTSGGKTSSKYQYKSGMNQKDFTIKNLRLHCQARGYVAKEYGRTKQSMLDLLVRHDEGKGKQNKGLPKGEPKYGLPMRRVLRDIPKSAGPPKTPPFFEREIVMEIGKGNVDDPAIWVTDYEGRGMESLPKKQKKPALKEPAPKAKTPDTKAPDPKAKIPDTKTADPKAKAPGTKETGKKRPATEPAGSEFKKPKIDTPSKAKKVESAASDPFKKANADATAAAPPATKVATVPKKTPTKKATSNKSPAKKASI</sequence>
<accession>A0A5M9K5B1</accession>
<name>A0A5M9K5B1_MONFR</name>
<dbReference type="VEuPathDB" id="FungiDB:MFRU_033g00280"/>
<feature type="compositionally biased region" description="Low complexity" evidence="1">
    <location>
        <begin position="720"/>
        <end position="749"/>
    </location>
</feature>
<dbReference type="AlphaFoldDB" id="A0A5M9K5B1"/>
<dbReference type="Proteomes" id="UP000322873">
    <property type="component" value="Unassembled WGS sequence"/>
</dbReference>
<gene>
    <name evidence="2" type="ORF">EYC84_006170</name>
</gene>
<evidence type="ECO:0000313" key="3">
    <source>
        <dbReference type="Proteomes" id="UP000322873"/>
    </source>
</evidence>